<dbReference type="InterPro" id="IPR001567">
    <property type="entry name" value="Pept_M3A_M3B_dom"/>
</dbReference>
<evidence type="ECO:0000256" key="1">
    <source>
        <dbReference type="ARBA" id="ARBA00001947"/>
    </source>
</evidence>
<dbReference type="Proteomes" id="UP001524383">
    <property type="component" value="Unassembled WGS sequence"/>
</dbReference>
<dbReference type="Gene3D" id="1.10.1370.10">
    <property type="entry name" value="Neurolysin, domain 3"/>
    <property type="match status" value="1"/>
</dbReference>
<reference evidence="9 10" key="1">
    <citation type="submission" date="2019-08" db="EMBL/GenBank/DDBJ databases">
        <authorList>
            <person name="Chen S.-C."/>
            <person name="Lai M.-C."/>
            <person name="You Y.-T."/>
        </authorList>
    </citation>
    <scope>NUCLEOTIDE SEQUENCE [LARGE SCALE GENOMIC DNA]</scope>
    <source>
        <strain evidence="9 10">P2F9704a</strain>
    </source>
</reference>
<keyword evidence="6" id="KW-0862">Zinc</keyword>
<dbReference type="EMBL" id="VOTZ01000019">
    <property type="protein sequence ID" value="MCQ1539099.1"/>
    <property type="molecule type" value="Genomic_DNA"/>
</dbReference>
<comment type="similarity">
    <text evidence="2">Belongs to the peptidase M3 family.</text>
</comment>
<dbReference type="GO" id="GO:0006508">
    <property type="term" value="P:proteolysis"/>
    <property type="evidence" value="ECO:0007669"/>
    <property type="project" value="UniProtKB-KW"/>
</dbReference>
<evidence type="ECO:0000256" key="3">
    <source>
        <dbReference type="ARBA" id="ARBA00022670"/>
    </source>
</evidence>
<evidence type="ECO:0000313" key="10">
    <source>
        <dbReference type="Proteomes" id="UP001524383"/>
    </source>
</evidence>
<dbReference type="GO" id="GO:0008237">
    <property type="term" value="F:metallopeptidase activity"/>
    <property type="evidence" value="ECO:0007669"/>
    <property type="project" value="UniProtKB-KW"/>
</dbReference>
<keyword evidence="5" id="KW-0378">Hydrolase</keyword>
<comment type="cofactor">
    <cofactor evidence="1">
        <name>Zn(2+)</name>
        <dbReference type="ChEBI" id="CHEBI:29105"/>
    </cofactor>
</comment>
<evidence type="ECO:0000256" key="6">
    <source>
        <dbReference type="ARBA" id="ARBA00022833"/>
    </source>
</evidence>
<keyword evidence="10" id="KW-1185">Reference proteome</keyword>
<evidence type="ECO:0000256" key="4">
    <source>
        <dbReference type="ARBA" id="ARBA00022723"/>
    </source>
</evidence>
<dbReference type="Gene3D" id="3.40.390.10">
    <property type="entry name" value="Collagenase (Catalytic Domain)"/>
    <property type="match status" value="1"/>
</dbReference>
<keyword evidence="7" id="KW-0482">Metalloprotease</keyword>
<proteinExistence type="inferred from homology"/>
<dbReference type="InterPro" id="IPR024079">
    <property type="entry name" value="MetalloPept_cat_dom_sf"/>
</dbReference>
<dbReference type="RefSeq" id="WP_255333062.1">
    <property type="nucleotide sequence ID" value="NZ_VOTZ01000019.1"/>
</dbReference>
<evidence type="ECO:0000256" key="2">
    <source>
        <dbReference type="ARBA" id="ARBA00006040"/>
    </source>
</evidence>
<organism evidence="9 10">
    <name type="scientific">Methanocalculus taiwanensis</name>
    <dbReference type="NCBI Taxonomy" id="106207"/>
    <lineage>
        <taxon>Archaea</taxon>
        <taxon>Methanobacteriati</taxon>
        <taxon>Methanobacteriota</taxon>
        <taxon>Stenosarchaea group</taxon>
        <taxon>Methanomicrobia</taxon>
        <taxon>Methanomicrobiales</taxon>
        <taxon>Methanocalculaceae</taxon>
        <taxon>Methanocalculus</taxon>
    </lineage>
</organism>
<protein>
    <submittedName>
        <fullName evidence="9">Zn-dependent oligopeptidase</fullName>
    </submittedName>
</protein>
<evidence type="ECO:0000256" key="5">
    <source>
        <dbReference type="ARBA" id="ARBA00022801"/>
    </source>
</evidence>
<dbReference type="PANTHER" id="PTHR11804:SF84">
    <property type="entry name" value="SACCHAROLYSIN"/>
    <property type="match status" value="1"/>
</dbReference>
<dbReference type="SUPFAM" id="SSF55486">
    <property type="entry name" value="Metalloproteases ('zincins'), catalytic domain"/>
    <property type="match status" value="1"/>
</dbReference>
<dbReference type="InterPro" id="IPR024080">
    <property type="entry name" value="Neurolysin/TOP_N"/>
</dbReference>
<dbReference type="PANTHER" id="PTHR11804">
    <property type="entry name" value="PROTEASE M3 THIMET OLIGOPEPTIDASE-RELATED"/>
    <property type="match status" value="1"/>
</dbReference>
<evidence type="ECO:0000256" key="7">
    <source>
        <dbReference type="ARBA" id="ARBA00023049"/>
    </source>
</evidence>
<dbReference type="CDD" id="cd06455">
    <property type="entry name" value="M3A_TOP"/>
    <property type="match status" value="1"/>
</dbReference>
<keyword evidence="3" id="KW-0645">Protease</keyword>
<dbReference type="InterPro" id="IPR024077">
    <property type="entry name" value="Neurolysin/TOP_dom2"/>
</dbReference>
<comment type="caution">
    <text evidence="9">The sequence shown here is derived from an EMBL/GenBank/DDBJ whole genome shotgun (WGS) entry which is preliminary data.</text>
</comment>
<dbReference type="Pfam" id="PF01432">
    <property type="entry name" value="Peptidase_M3"/>
    <property type="match status" value="1"/>
</dbReference>
<accession>A0ABD4TMU9</accession>
<name>A0ABD4TMU9_9EURY</name>
<dbReference type="Gene3D" id="1.20.1050.40">
    <property type="entry name" value="Endopeptidase. Chain P, domain 1"/>
    <property type="match status" value="1"/>
</dbReference>
<sequence length="690" mass="77997">MSTISSPRKLIFTISLLLILSALIGAAGCLSEEQNQNPATGTEQPIQAEYAPGEITLLYAEAENKARAGFDAIADIPADKRTFENTFLAFDTIFTDYTDLVHPMLVMGYVHPDPTVREEGMAADEALSVFTTETYARRDLYDALADQLPRTADEKRLRDVIVRRFEKQGLHLDDDQLEEVIRMKNRIAALEAEYNANLNSDNTTLIFSEEELRGLPPSTLAGFGRTETGACIVTTSYPDYIAVMSYADLSETRKRMLAANNAMQGDKNIPLLEEAIQLRQKVGRELGYDTWADYQIDGRMAGDADSVMAFLNDLKDPLREKREAEFATLLSIKQRNEPGAESLDPWDIMYLTEIYKTEEYGYSTDEVKEYFPLDRVLDGLFEIYESLYGIIIEEVDNPVVWHPDVRLFKISDEADGTTIAHLYLDLYPREGKYNHFVIHGLESGRMTEEGYAQPSAVIVGNFNTPQVGKPTLLTIDEVWTLFHEMGHATHNLLTRAPYGILSGFEVEWDFVETPSQAFEEWIYDPAIMESISGHYTDPEQKIPPDLRDRVIASEDFGKGYTYSSLLLGSLQDMIYHTTDGPVDTVLIYRELHEELRGMPAIEGTQQPASFSHLMGGYDAGYYGYLWSKVYAMNIVERFKEDGMTSRTTGMAYRRTVLERGNMADGMVLLTDFLGEEPGIEPLYRFLRIEG</sequence>
<dbReference type="GO" id="GO:0046872">
    <property type="term" value="F:metal ion binding"/>
    <property type="evidence" value="ECO:0007669"/>
    <property type="project" value="UniProtKB-KW"/>
</dbReference>
<keyword evidence="4" id="KW-0479">Metal-binding</keyword>
<evidence type="ECO:0000313" key="9">
    <source>
        <dbReference type="EMBL" id="MCQ1539099.1"/>
    </source>
</evidence>
<evidence type="ECO:0000259" key="8">
    <source>
        <dbReference type="Pfam" id="PF01432"/>
    </source>
</evidence>
<dbReference type="AlphaFoldDB" id="A0ABD4TMU9"/>
<dbReference type="InterPro" id="IPR045090">
    <property type="entry name" value="Pept_M3A_M3B"/>
</dbReference>
<gene>
    <name evidence="9" type="ORF">FTO68_08915</name>
</gene>
<feature type="domain" description="Peptidase M3A/M3B catalytic" evidence="8">
    <location>
        <begin position="244"/>
        <end position="684"/>
    </location>
</feature>